<dbReference type="PANTHER" id="PTHR48111">
    <property type="entry name" value="REGULATOR OF RPOS"/>
    <property type="match status" value="1"/>
</dbReference>
<organism evidence="4 5">
    <name type="scientific">Antiquaquibacter soli</name>
    <dbReference type="NCBI Taxonomy" id="3064523"/>
    <lineage>
        <taxon>Bacteria</taxon>
        <taxon>Bacillati</taxon>
        <taxon>Actinomycetota</taxon>
        <taxon>Actinomycetes</taxon>
        <taxon>Micrococcales</taxon>
        <taxon>Microbacteriaceae</taxon>
        <taxon>Antiquaquibacter</taxon>
    </lineage>
</organism>
<accession>A0ABT9BK79</accession>
<feature type="domain" description="Response regulatory" evidence="3">
    <location>
        <begin position="8"/>
        <end position="122"/>
    </location>
</feature>
<dbReference type="Gene3D" id="1.10.10.10">
    <property type="entry name" value="Winged helix-like DNA-binding domain superfamily/Winged helix DNA-binding domain"/>
    <property type="match status" value="1"/>
</dbReference>
<dbReference type="InterPro" id="IPR039420">
    <property type="entry name" value="WalR-like"/>
</dbReference>
<dbReference type="InterPro" id="IPR036388">
    <property type="entry name" value="WH-like_DNA-bd_sf"/>
</dbReference>
<evidence type="ECO:0000256" key="1">
    <source>
        <dbReference type="ARBA" id="ARBA00023125"/>
    </source>
</evidence>
<dbReference type="Proteomes" id="UP001241072">
    <property type="component" value="Unassembled WGS sequence"/>
</dbReference>
<dbReference type="Gene3D" id="3.40.50.2300">
    <property type="match status" value="1"/>
</dbReference>
<dbReference type="InterPro" id="IPR011006">
    <property type="entry name" value="CheY-like_superfamily"/>
</dbReference>
<keyword evidence="2" id="KW-0597">Phosphoprotein</keyword>
<dbReference type="PROSITE" id="PS50110">
    <property type="entry name" value="RESPONSE_REGULATORY"/>
    <property type="match status" value="1"/>
</dbReference>
<proteinExistence type="predicted"/>
<comment type="caution">
    <text evidence="4">The sequence shown here is derived from an EMBL/GenBank/DDBJ whole genome shotgun (WGS) entry which is preliminary data.</text>
</comment>
<keyword evidence="5" id="KW-1185">Reference proteome</keyword>
<dbReference type="SUPFAM" id="SSF52172">
    <property type="entry name" value="CheY-like"/>
    <property type="match status" value="1"/>
</dbReference>
<dbReference type="RefSeq" id="WP_305001840.1">
    <property type="nucleotide sequence ID" value="NZ_JAUQUB010000001.1"/>
</dbReference>
<evidence type="ECO:0000313" key="4">
    <source>
        <dbReference type="EMBL" id="MDO7881430.1"/>
    </source>
</evidence>
<evidence type="ECO:0000313" key="5">
    <source>
        <dbReference type="Proteomes" id="UP001241072"/>
    </source>
</evidence>
<dbReference type="PANTHER" id="PTHR48111:SF28">
    <property type="entry name" value="TRANSCRIPTIONAL REGULATORY PROTEIN TCRX-RELATED"/>
    <property type="match status" value="1"/>
</dbReference>
<protein>
    <submittedName>
        <fullName evidence="4">Response regulator transcription factor</fullName>
    </submittedName>
</protein>
<dbReference type="InterPro" id="IPR001789">
    <property type="entry name" value="Sig_transdc_resp-reg_receiver"/>
</dbReference>
<keyword evidence="1" id="KW-0238">DNA-binding</keyword>
<dbReference type="Pfam" id="PF00072">
    <property type="entry name" value="Response_reg"/>
    <property type="match status" value="1"/>
</dbReference>
<reference evidence="4 5" key="1">
    <citation type="submission" date="2023-07" db="EMBL/GenBank/DDBJ databases">
        <title>Protaetiibacter sp. nov WY-16 isolated from soil.</title>
        <authorList>
            <person name="Liu B."/>
            <person name="Wan Y."/>
        </authorList>
    </citation>
    <scope>NUCLEOTIDE SEQUENCE [LARGE SCALE GENOMIC DNA]</scope>
    <source>
        <strain evidence="4 5">WY-16</strain>
    </source>
</reference>
<sequence length="226" mass="24578">MTELRPPRILIVDEEEPITHLLSVAVELEGWHARSAADGASAIREVARFEPDIILIDVGLPDVPGTEVVAFLRERGMTTPVVFLTGRSSHEDRLAAFASGGDDFVTKPFGLEEVIDRLHPIIRRLGLAPTSRTVADLVLDDEAGVAWRGDQFLPLTPLEYEMLHALAERPGARMSVGELIRATAVRGIRVPRDFADRILGRVKDLVNGAGRALVHGDDGGWMLAAG</sequence>
<evidence type="ECO:0000259" key="3">
    <source>
        <dbReference type="PROSITE" id="PS50110"/>
    </source>
</evidence>
<gene>
    <name evidence="4" type="ORF">Q5716_04235</name>
</gene>
<feature type="modified residue" description="4-aspartylphosphate" evidence="2">
    <location>
        <position position="57"/>
    </location>
</feature>
<name>A0ABT9BK79_9MICO</name>
<evidence type="ECO:0000256" key="2">
    <source>
        <dbReference type="PROSITE-ProRule" id="PRU00169"/>
    </source>
</evidence>
<dbReference type="SMART" id="SM00448">
    <property type="entry name" value="REC"/>
    <property type="match status" value="1"/>
</dbReference>
<dbReference type="EMBL" id="JAUQUB010000001">
    <property type="protein sequence ID" value="MDO7881430.1"/>
    <property type="molecule type" value="Genomic_DNA"/>
</dbReference>